<name>A0ABD3QJ84_9STRA</name>
<evidence type="ECO:0000256" key="4">
    <source>
        <dbReference type="ARBA" id="ARBA00022692"/>
    </source>
</evidence>
<dbReference type="Proteomes" id="UP001530315">
    <property type="component" value="Unassembled WGS sequence"/>
</dbReference>
<dbReference type="Pfam" id="PF12698">
    <property type="entry name" value="ABC2_membrane_3"/>
    <property type="match status" value="2"/>
</dbReference>
<evidence type="ECO:0000313" key="14">
    <source>
        <dbReference type="Proteomes" id="UP001530315"/>
    </source>
</evidence>
<dbReference type="SUPFAM" id="SSF52540">
    <property type="entry name" value="P-loop containing nucleoside triphosphate hydrolases"/>
    <property type="match status" value="2"/>
</dbReference>
<evidence type="ECO:0000256" key="7">
    <source>
        <dbReference type="ARBA" id="ARBA00022840"/>
    </source>
</evidence>
<reference evidence="13 14" key="1">
    <citation type="submission" date="2024-10" db="EMBL/GenBank/DDBJ databases">
        <title>Updated reference genomes for cyclostephanoid diatoms.</title>
        <authorList>
            <person name="Roberts W.R."/>
            <person name="Alverson A.J."/>
        </authorList>
    </citation>
    <scope>NUCLEOTIDE SEQUENCE [LARGE SCALE GENOMIC DNA]</scope>
    <source>
        <strain evidence="13 14">AJA276-08</strain>
    </source>
</reference>
<feature type="transmembrane region" description="Helical" evidence="10">
    <location>
        <begin position="1345"/>
        <end position="1365"/>
    </location>
</feature>
<feature type="domain" description="ABC transporter" evidence="12">
    <location>
        <begin position="594"/>
        <end position="827"/>
    </location>
</feature>
<dbReference type="CDD" id="cd03263">
    <property type="entry name" value="ABC_subfamily_A"/>
    <property type="match status" value="2"/>
</dbReference>
<feature type="transmembrane region" description="Helical" evidence="10">
    <location>
        <begin position="409"/>
        <end position="432"/>
    </location>
</feature>
<dbReference type="PROSITE" id="PS00211">
    <property type="entry name" value="ABC_TRANSPORTER_1"/>
    <property type="match status" value="2"/>
</dbReference>
<organism evidence="13 14">
    <name type="scientific">Stephanodiscus triporus</name>
    <dbReference type="NCBI Taxonomy" id="2934178"/>
    <lineage>
        <taxon>Eukaryota</taxon>
        <taxon>Sar</taxon>
        <taxon>Stramenopiles</taxon>
        <taxon>Ochrophyta</taxon>
        <taxon>Bacillariophyta</taxon>
        <taxon>Coscinodiscophyceae</taxon>
        <taxon>Thalassiosirophycidae</taxon>
        <taxon>Stephanodiscales</taxon>
        <taxon>Stephanodiscaceae</taxon>
        <taxon>Stephanodiscus</taxon>
    </lineage>
</organism>
<feature type="transmembrane region" description="Helical" evidence="10">
    <location>
        <begin position="1372"/>
        <end position="1396"/>
    </location>
</feature>
<keyword evidence="8 10" id="KW-1133">Transmembrane helix</keyword>
<feature type="chain" id="PRO_5044838965" description="ABC transporter domain-containing protein" evidence="11">
    <location>
        <begin position="19"/>
        <end position="1945"/>
    </location>
</feature>
<evidence type="ECO:0000313" key="13">
    <source>
        <dbReference type="EMBL" id="KAL3800528.1"/>
    </source>
</evidence>
<comment type="caution">
    <text evidence="13">The sequence shown here is derived from an EMBL/GenBank/DDBJ whole genome shotgun (WGS) entry which is preliminary data.</text>
</comment>
<dbReference type="InterPro" id="IPR026082">
    <property type="entry name" value="ABCA"/>
</dbReference>
<dbReference type="PROSITE" id="PS50893">
    <property type="entry name" value="ABC_TRANSPORTER_2"/>
    <property type="match status" value="2"/>
</dbReference>
<dbReference type="FunFam" id="3.40.50.300:FF:000335">
    <property type="entry name" value="ATP binding cassette subfamily A member 5"/>
    <property type="match status" value="1"/>
</dbReference>
<evidence type="ECO:0000256" key="3">
    <source>
        <dbReference type="ARBA" id="ARBA00022448"/>
    </source>
</evidence>
<keyword evidence="4 10" id="KW-0812">Transmembrane</keyword>
<dbReference type="InterPro" id="IPR027417">
    <property type="entry name" value="P-loop_NTPase"/>
</dbReference>
<dbReference type="Gene3D" id="3.40.50.300">
    <property type="entry name" value="P-loop containing nucleotide triphosphate hydrolases"/>
    <property type="match status" value="2"/>
</dbReference>
<dbReference type="InterPro" id="IPR017871">
    <property type="entry name" value="ABC_transporter-like_CS"/>
</dbReference>
<dbReference type="InterPro" id="IPR003593">
    <property type="entry name" value="AAA+_ATPase"/>
</dbReference>
<protein>
    <recommendedName>
        <fullName evidence="12">ABC transporter domain-containing protein</fullName>
    </recommendedName>
</protein>
<dbReference type="InterPro" id="IPR056264">
    <property type="entry name" value="R2_ABCA1-4-like"/>
</dbReference>
<sequence>MQLVEFFLPALCVATLWFIKLDLQSDTNSTLNAVVVPASYPGGGDTIIPFSFQDYATAIQAARVCMDDPAATSAAKILGLNPMVISGLNYRDWPVPFVFCNSKACRERGEDATNYCTYKTLALAPMNAVKTDLQRMLSFKDYVEKRYPQLTNSSALPFKHDFLQIFDSNDDLQSYVTSESYGERRDGQYFPKVAIAIVFSGGQDSKSYEYTIRTNSTNFNSAEQSARPAAKTTPNTQRVFSHFQREDRSSCAARGGPNMGKYGGSCTGQYILNGAVTIQRLVDDWILSDSGASATVAENGAVFLPFPTKEYTKRGFYGSIGPFAPLLFTLGLLYPVSSTIRSVVLEKELRQKELMKMMATFHFLPHLQSVTECDIGWSWFVSFYAFFAPSGILTAVFTKLLYSTSNFMWLLVFWQLSFISCIVFCFLIAAISTKATKATLIGIMFFFVGYFVPFTVDYQNGDRSLVTLMSLHPVTAYTYGLIMMGYLEDSGVGVQSTTLRSSEFPSGYTFASSLSMLLFDSILWGFVCWYLNRAIRGEYGTALKWYFPFTRQYWFPTRKVVVNEPASTIEDANVPIEDTSESMTKQTSQDNLGVHIHGLRKQFGEKTAMSGLNLSMHHGEITALLGHNGAGKTTTISMLTGLVPPTSGYATVVGYDIRTDLSSLRENVGVCLQQDCLFPQLTVTEHVVFFSKIKGLYDKKPNDECNAAVLRAIDDVALSEKSQTFAKDLSGGMKRKLSVAIAFCGNPKVVFLDEPTSGMDPFARRFTWNVIRKYRENRVIVLTTHFMDEADLLGDRIAIMAEGKLRCVGSSLFLKRKFGVGYQLTIIKNSNQANVVQGGEKTKKEEEASLEVGKCHVGMDLNVILEGIVKGAVPSSTLLSNLGTEMKFQLPIGESARFVGMFDMLDSQIEKNQIETYGVSVTTLDEVFLLVARGELGSHPSSEGKDTVSMNKEVSEVVATSSPHNLLNNTLRKVGECSRFNRHVQALFAKRVKNFKRDKKAWCCSTILPTIIPLLGFLVVNFTGRRSPNFPSLTLSLDQNNVGIVFERNPIPFNKPGEYECQPGKCVYGGSTTNVSDVTSELYYFCGANARVGSAVKNGTKIINTCAIRDSPSIINQINQWGAFGVGTDLSDIPSTSKSIHNMTDDFGASLYGGIFFTHDEGSITSNGSKFDDIVVDGCRGNAGTYRSAEQCANFGGIGYIVNYNFTSLHSSLLYQATADEALLRKYTNSTDYKISVSVWPLPITSAEKQYTLASNSFVAWFLLVLSFPFIAGSFATFIVDERERKARHLQTVSGVKPSSYWLSTFLWDIVNYQIPLWTVIILMYRLDIQSFITSDRQAASTTTSLLILFGPAAAGFTYIVCFFFKSPSMANLFVIVFNFFIGMAGPLVCFILRVIAADLTNPKPNLKNAAIILEWLLRLIPSFCLGKGLLYTINANFFELIEEKTLDTWSPAIALYEVIFLGIESIFFVMLTIWIDILSTKPSTSILLKKLTDCLTCRWLFFDQSDAVTNVHSLKDDEDVIFENDRVRSGNANEDLIVLNALSKQYPNGKQAVDFMSLGIPAGQCFGLLGINGAGKTTCMAMLTAEFPPSSGDAVLDGFSVTNEPDQTRRTIGYCPQFDAHFANMTGAEHVELYAVIKGVRRDLLKEVVAAKLNEVGLSEFDGNRLSFGYSGGMKRKLSVAIATIGAPRIVFLDEPSTGMDPVARRDLWKVISTMVQGRRDASESQRTSVILTTHSMEECEALCPRIGIMAGGKLRCLGSAQHLKSRFGGGYQIEMKVKHPLDQDIDVLKVTRLILGNNNAFGIDPEAVDLHKLAADTSLNLDQVKTMCNKLTGDDYLSKMIHPDNPNGYQIFKIASSPMGVCVAEFVGFCTEELRVKALVDYFEGSYNSTILRERQGVKLRFEISSKGVTVSSVFANIEEHKDELKIEEYGVSQTSLEQVFNR</sequence>
<comment type="similarity">
    <text evidence="2">Belongs to the ABC transporter superfamily. ABCA family.</text>
</comment>
<dbReference type="InterPro" id="IPR013525">
    <property type="entry name" value="ABC2_TM"/>
</dbReference>
<feature type="transmembrane region" description="Helical" evidence="10">
    <location>
        <begin position="1301"/>
        <end position="1325"/>
    </location>
</feature>
<dbReference type="PANTHER" id="PTHR19229">
    <property type="entry name" value="ATP-BINDING CASSETTE TRANSPORTER SUBFAMILY A ABCA"/>
    <property type="match status" value="1"/>
</dbReference>
<evidence type="ECO:0000256" key="5">
    <source>
        <dbReference type="ARBA" id="ARBA00022737"/>
    </source>
</evidence>
<feature type="transmembrane region" description="Helical" evidence="10">
    <location>
        <begin position="1416"/>
        <end position="1434"/>
    </location>
</feature>
<keyword evidence="9 10" id="KW-0472">Membrane</keyword>
<feature type="signal peptide" evidence="11">
    <location>
        <begin position="1"/>
        <end position="18"/>
    </location>
</feature>
<feature type="transmembrane region" description="Helical" evidence="10">
    <location>
        <begin position="468"/>
        <end position="487"/>
    </location>
</feature>
<dbReference type="Pfam" id="PF23321">
    <property type="entry name" value="R1_ABCA1"/>
    <property type="match status" value="1"/>
</dbReference>
<dbReference type="SMART" id="SM00382">
    <property type="entry name" value="AAA"/>
    <property type="match status" value="2"/>
</dbReference>
<evidence type="ECO:0000256" key="1">
    <source>
        <dbReference type="ARBA" id="ARBA00004141"/>
    </source>
</evidence>
<dbReference type="InterPro" id="IPR003439">
    <property type="entry name" value="ABC_transporter-like_ATP-bd"/>
</dbReference>
<evidence type="ECO:0000256" key="8">
    <source>
        <dbReference type="ARBA" id="ARBA00022989"/>
    </source>
</evidence>
<evidence type="ECO:0000259" key="12">
    <source>
        <dbReference type="PROSITE" id="PS50893"/>
    </source>
</evidence>
<keyword evidence="3" id="KW-0813">Transport</keyword>
<comment type="subcellular location">
    <subcellularLocation>
        <location evidence="1">Membrane</location>
        <topology evidence="1">Multi-pass membrane protein</topology>
    </subcellularLocation>
</comment>
<evidence type="ECO:0000256" key="9">
    <source>
        <dbReference type="ARBA" id="ARBA00023136"/>
    </source>
</evidence>
<keyword evidence="11" id="KW-0732">Signal</keyword>
<feature type="domain" description="ABC transporter" evidence="12">
    <location>
        <begin position="1538"/>
        <end position="1778"/>
    </location>
</feature>
<dbReference type="FunFam" id="3.40.50.300:FF:000298">
    <property type="entry name" value="ATP-binding cassette sub-family A member 12"/>
    <property type="match status" value="1"/>
</dbReference>
<dbReference type="EMBL" id="JALLAZ020000213">
    <property type="protein sequence ID" value="KAL3800528.1"/>
    <property type="molecule type" value="Genomic_DNA"/>
</dbReference>
<dbReference type="GO" id="GO:0016020">
    <property type="term" value="C:membrane"/>
    <property type="evidence" value="ECO:0007669"/>
    <property type="project" value="UniProtKB-SubCell"/>
</dbReference>
<evidence type="ECO:0000256" key="10">
    <source>
        <dbReference type="SAM" id="Phobius"/>
    </source>
</evidence>
<gene>
    <name evidence="13" type="ORF">ACHAW5_001987</name>
</gene>
<feature type="transmembrane region" description="Helical" evidence="10">
    <location>
        <begin position="438"/>
        <end position="456"/>
    </location>
</feature>
<feature type="transmembrane region" description="Helical" evidence="10">
    <location>
        <begin position="377"/>
        <end position="397"/>
    </location>
</feature>
<feature type="transmembrane region" description="Helical" evidence="10">
    <location>
        <begin position="507"/>
        <end position="531"/>
    </location>
</feature>
<evidence type="ECO:0000256" key="11">
    <source>
        <dbReference type="SAM" id="SignalP"/>
    </source>
</evidence>
<feature type="transmembrane region" description="Helical" evidence="10">
    <location>
        <begin position="1455"/>
        <end position="1476"/>
    </location>
</feature>
<keyword evidence="5" id="KW-0677">Repeat</keyword>
<evidence type="ECO:0000256" key="2">
    <source>
        <dbReference type="ARBA" id="ARBA00008869"/>
    </source>
</evidence>
<feature type="transmembrane region" description="Helical" evidence="10">
    <location>
        <begin position="1258"/>
        <end position="1280"/>
    </location>
</feature>
<evidence type="ECO:0000256" key="6">
    <source>
        <dbReference type="ARBA" id="ARBA00022741"/>
    </source>
</evidence>
<feature type="transmembrane region" description="Helical" evidence="10">
    <location>
        <begin position="1001"/>
        <end position="1022"/>
    </location>
</feature>
<keyword evidence="14" id="KW-1185">Reference proteome</keyword>
<dbReference type="Pfam" id="PF00005">
    <property type="entry name" value="ABC_tran"/>
    <property type="match status" value="2"/>
</dbReference>
<accession>A0ABD3QJ84</accession>
<dbReference type="GO" id="GO:0005524">
    <property type="term" value="F:ATP binding"/>
    <property type="evidence" value="ECO:0007669"/>
    <property type="project" value="UniProtKB-KW"/>
</dbReference>
<proteinExistence type="inferred from homology"/>
<keyword evidence="7" id="KW-0067">ATP-binding</keyword>
<keyword evidence="6" id="KW-0547">Nucleotide-binding</keyword>
<dbReference type="PANTHER" id="PTHR19229:SF36">
    <property type="entry name" value="ATP-BINDING CASSETTE SUB-FAMILY A MEMBER 2"/>
    <property type="match status" value="1"/>
</dbReference>